<gene>
    <name evidence="2" type="ORF">IC608_03650</name>
</gene>
<dbReference type="EMBL" id="JACYFU010000001">
    <property type="protein sequence ID" value="MBD8064564.1"/>
    <property type="molecule type" value="Genomic_DNA"/>
</dbReference>
<sequence>MRLARLTVLSLGLATCGAQGVLGADLITVPSSAAGELPVHDGQAFNWDGFYTGVYGVVGRTLTGDGEYGIGVQAGVNATFDFYLAGAEVAVEGLTGDVGNTAYGKILGRAGLVATDDVLVYAAGGYGIDLASPEEQNVLLGGGLEVAISDSVSVRGQYLHSFPVQGSDSRDQVSLGATFHF</sequence>
<dbReference type="SUPFAM" id="SSF56925">
    <property type="entry name" value="OMPA-like"/>
    <property type="match status" value="1"/>
</dbReference>
<comment type="caution">
    <text evidence="2">The sequence shown here is derived from an EMBL/GenBank/DDBJ whole genome shotgun (WGS) entry which is preliminary data.</text>
</comment>
<keyword evidence="1" id="KW-0732">Signal</keyword>
<proteinExistence type="predicted"/>
<evidence type="ECO:0000313" key="2">
    <source>
        <dbReference type="EMBL" id="MBD8064564.1"/>
    </source>
</evidence>
<organism evidence="2 3">
    <name type="scientific">Devosia oryzisoli</name>
    <dbReference type="NCBI Taxonomy" id="2774138"/>
    <lineage>
        <taxon>Bacteria</taxon>
        <taxon>Pseudomonadati</taxon>
        <taxon>Pseudomonadota</taxon>
        <taxon>Alphaproteobacteria</taxon>
        <taxon>Hyphomicrobiales</taxon>
        <taxon>Devosiaceae</taxon>
        <taxon>Devosia</taxon>
    </lineage>
</organism>
<dbReference type="InterPro" id="IPR011250">
    <property type="entry name" value="OMP/PagP_B-barrel"/>
</dbReference>
<dbReference type="RefSeq" id="WP_191772705.1">
    <property type="nucleotide sequence ID" value="NZ_JACYFU010000001.1"/>
</dbReference>
<feature type="signal peptide" evidence="1">
    <location>
        <begin position="1"/>
        <end position="20"/>
    </location>
</feature>
<feature type="chain" id="PRO_5037116593" evidence="1">
    <location>
        <begin position="21"/>
        <end position="181"/>
    </location>
</feature>
<keyword evidence="3" id="KW-1185">Reference proteome</keyword>
<evidence type="ECO:0000313" key="3">
    <source>
        <dbReference type="Proteomes" id="UP000654108"/>
    </source>
</evidence>
<evidence type="ECO:0000256" key="1">
    <source>
        <dbReference type="SAM" id="SignalP"/>
    </source>
</evidence>
<protein>
    <submittedName>
        <fullName evidence="2">Porin family protein</fullName>
    </submittedName>
</protein>
<accession>A0A927IRM3</accession>
<reference evidence="2" key="1">
    <citation type="submission" date="2020-09" db="EMBL/GenBank/DDBJ databases">
        <title>Genome seq and assembly of Devosia sp.</title>
        <authorList>
            <person name="Chhetri G."/>
        </authorList>
    </citation>
    <scope>NUCLEOTIDE SEQUENCE</scope>
    <source>
        <strain evidence="2">PTR5</strain>
    </source>
</reference>
<name>A0A927IRM3_9HYPH</name>
<dbReference type="Proteomes" id="UP000654108">
    <property type="component" value="Unassembled WGS sequence"/>
</dbReference>
<dbReference type="AlphaFoldDB" id="A0A927IRM3"/>